<dbReference type="AlphaFoldDB" id="A0AAV7I0Z7"/>
<reference evidence="1 2" key="1">
    <citation type="journal article" date="2021" name="J. Hered.">
        <title>A chromosome-level genome assembly of the parasitoid wasp, Cotesia glomerata (Hymenoptera: Braconidae).</title>
        <authorList>
            <person name="Pinto B.J."/>
            <person name="Weis J.J."/>
            <person name="Gamble T."/>
            <person name="Ode P.J."/>
            <person name="Paul R."/>
            <person name="Zaspel J.M."/>
        </authorList>
    </citation>
    <scope>NUCLEOTIDE SEQUENCE [LARGE SCALE GENOMIC DNA]</scope>
    <source>
        <strain evidence="1">CgM1</strain>
    </source>
</reference>
<dbReference type="Proteomes" id="UP000826195">
    <property type="component" value="Unassembled WGS sequence"/>
</dbReference>
<dbReference type="EMBL" id="JAHXZJ010002609">
    <property type="protein sequence ID" value="KAH0540703.1"/>
    <property type="molecule type" value="Genomic_DNA"/>
</dbReference>
<organism evidence="1 2">
    <name type="scientific">Cotesia glomerata</name>
    <name type="common">Lepidopteran parasitic wasp</name>
    <name type="synonym">Apanteles glomeratus</name>
    <dbReference type="NCBI Taxonomy" id="32391"/>
    <lineage>
        <taxon>Eukaryota</taxon>
        <taxon>Metazoa</taxon>
        <taxon>Ecdysozoa</taxon>
        <taxon>Arthropoda</taxon>
        <taxon>Hexapoda</taxon>
        <taxon>Insecta</taxon>
        <taxon>Pterygota</taxon>
        <taxon>Neoptera</taxon>
        <taxon>Endopterygota</taxon>
        <taxon>Hymenoptera</taxon>
        <taxon>Apocrita</taxon>
        <taxon>Ichneumonoidea</taxon>
        <taxon>Braconidae</taxon>
        <taxon>Microgastrinae</taxon>
        <taxon>Cotesia</taxon>
    </lineage>
</organism>
<evidence type="ECO:0000313" key="2">
    <source>
        <dbReference type="Proteomes" id="UP000826195"/>
    </source>
</evidence>
<comment type="caution">
    <text evidence="1">The sequence shown here is derived from an EMBL/GenBank/DDBJ whole genome shotgun (WGS) entry which is preliminary data.</text>
</comment>
<evidence type="ECO:0000313" key="1">
    <source>
        <dbReference type="EMBL" id="KAH0540703.1"/>
    </source>
</evidence>
<protein>
    <submittedName>
        <fullName evidence="1">Uncharacterized protein</fullName>
    </submittedName>
</protein>
<accession>A0AAV7I0Z7</accession>
<name>A0AAV7I0Z7_COTGL</name>
<sequence length="68" mass="7760">MFRLFETVPFFHHNLDASPHYAAQGVTCKRNAAFYLHFVTIVPAVIDQLGHFVGYEQAEVEGVCIHLR</sequence>
<keyword evidence="2" id="KW-1185">Reference proteome</keyword>
<gene>
    <name evidence="1" type="ORF">KQX54_019270</name>
</gene>
<proteinExistence type="predicted"/>